<proteinExistence type="predicted"/>
<reference evidence="1" key="1">
    <citation type="submission" date="2023-04" db="EMBL/GenBank/DDBJ databases">
        <authorList>
            <person name="Vijverberg K."/>
            <person name="Xiong W."/>
            <person name="Schranz E."/>
        </authorList>
    </citation>
    <scope>NUCLEOTIDE SEQUENCE</scope>
</reference>
<sequence>MLPNSLESEISCLLKLQSDVSEYLQSFLETRISGSSAFLKQGESRLKKSFRRIHRNQIQKENMSTINMKKHQKVTRRVTKEIEAQEKEARDEQVTLVTQKTLFPAWSMERILNEAIENLGTHWLESTISFELENTLESQIDLPITPRAFLFRCFEKVEKAPIPYYDVNHILFTFYLKYESLNMKPRVQRRLLS</sequence>
<name>A0AA35Y4Q7_LACSI</name>
<accession>A0AA35Y4Q7</accession>
<keyword evidence="2" id="KW-1185">Reference proteome</keyword>
<dbReference type="AlphaFoldDB" id="A0AA35Y4Q7"/>
<evidence type="ECO:0000313" key="2">
    <source>
        <dbReference type="Proteomes" id="UP001177003"/>
    </source>
</evidence>
<dbReference type="Proteomes" id="UP001177003">
    <property type="component" value="Chromosome 0"/>
</dbReference>
<gene>
    <name evidence="1" type="ORF">LSALG_LOCUS1457</name>
</gene>
<evidence type="ECO:0000313" key="1">
    <source>
        <dbReference type="EMBL" id="CAI9260627.1"/>
    </source>
</evidence>
<dbReference type="EMBL" id="OX465086">
    <property type="protein sequence ID" value="CAI9260627.1"/>
    <property type="molecule type" value="Genomic_DNA"/>
</dbReference>
<protein>
    <submittedName>
        <fullName evidence="1">Uncharacterized protein</fullName>
    </submittedName>
</protein>
<organism evidence="1 2">
    <name type="scientific">Lactuca saligna</name>
    <name type="common">Willowleaf lettuce</name>
    <dbReference type="NCBI Taxonomy" id="75948"/>
    <lineage>
        <taxon>Eukaryota</taxon>
        <taxon>Viridiplantae</taxon>
        <taxon>Streptophyta</taxon>
        <taxon>Embryophyta</taxon>
        <taxon>Tracheophyta</taxon>
        <taxon>Spermatophyta</taxon>
        <taxon>Magnoliopsida</taxon>
        <taxon>eudicotyledons</taxon>
        <taxon>Gunneridae</taxon>
        <taxon>Pentapetalae</taxon>
        <taxon>asterids</taxon>
        <taxon>campanulids</taxon>
        <taxon>Asterales</taxon>
        <taxon>Asteraceae</taxon>
        <taxon>Cichorioideae</taxon>
        <taxon>Cichorieae</taxon>
        <taxon>Lactucinae</taxon>
        <taxon>Lactuca</taxon>
    </lineage>
</organism>